<feature type="domain" description="RING-type" evidence="2">
    <location>
        <begin position="62"/>
        <end position="104"/>
    </location>
</feature>
<dbReference type="GO" id="GO:0008270">
    <property type="term" value="F:zinc ion binding"/>
    <property type="evidence" value="ECO:0007669"/>
    <property type="project" value="UniProtKB-KW"/>
</dbReference>
<dbReference type="PANTHER" id="PTHR47531:SF2">
    <property type="entry name" value="RING_U-BOX SUPERFAMILY PROTEIN"/>
    <property type="match status" value="1"/>
</dbReference>
<dbReference type="PANTHER" id="PTHR47531">
    <property type="entry name" value="RING/U-BOX SUPERFAMILY PROTEIN"/>
    <property type="match status" value="1"/>
</dbReference>
<evidence type="ECO:0000313" key="3">
    <source>
        <dbReference type="EMBL" id="JAD84895.1"/>
    </source>
</evidence>
<name>A0A0A9DGY2_ARUDO</name>
<organism evidence="3">
    <name type="scientific">Arundo donax</name>
    <name type="common">Giant reed</name>
    <name type="synonym">Donax arundinaceus</name>
    <dbReference type="NCBI Taxonomy" id="35708"/>
    <lineage>
        <taxon>Eukaryota</taxon>
        <taxon>Viridiplantae</taxon>
        <taxon>Streptophyta</taxon>
        <taxon>Embryophyta</taxon>
        <taxon>Tracheophyta</taxon>
        <taxon>Spermatophyta</taxon>
        <taxon>Magnoliopsida</taxon>
        <taxon>Liliopsida</taxon>
        <taxon>Poales</taxon>
        <taxon>Poaceae</taxon>
        <taxon>PACMAD clade</taxon>
        <taxon>Arundinoideae</taxon>
        <taxon>Arundineae</taxon>
        <taxon>Arundo</taxon>
    </lineage>
</organism>
<evidence type="ECO:0000259" key="2">
    <source>
        <dbReference type="PROSITE" id="PS50089"/>
    </source>
</evidence>
<dbReference type="Gene3D" id="3.30.40.10">
    <property type="entry name" value="Zinc/RING finger domain, C3HC4 (zinc finger)"/>
    <property type="match status" value="1"/>
</dbReference>
<dbReference type="InterPro" id="IPR001841">
    <property type="entry name" value="Znf_RING"/>
</dbReference>
<dbReference type="SMART" id="SM00184">
    <property type="entry name" value="RING"/>
    <property type="match status" value="1"/>
</dbReference>
<accession>A0A0A9DGY2</accession>
<protein>
    <recommendedName>
        <fullName evidence="2">RING-type domain-containing protein</fullName>
    </recommendedName>
</protein>
<dbReference type="AlphaFoldDB" id="A0A0A9DGY2"/>
<keyword evidence="1" id="KW-0862">Zinc</keyword>
<sequence length="119" mass="13319">MLAEALFEVLDEIHQQSAALSSSRPSFSSIGSVPAPREIVECLPVKVYRKPLKDQTEEAAQCYICLVEYEEGDCVRILPCNHEFHLTCVDKWLKEIHRVCPLCRGDVCRSDALSIGKVG</sequence>
<reference evidence="3" key="1">
    <citation type="submission" date="2014-09" db="EMBL/GenBank/DDBJ databases">
        <authorList>
            <person name="Magalhaes I.L.F."/>
            <person name="Oliveira U."/>
            <person name="Santos F.R."/>
            <person name="Vidigal T.H.D.A."/>
            <person name="Brescovit A.D."/>
            <person name="Santos A.J."/>
        </authorList>
    </citation>
    <scope>NUCLEOTIDE SEQUENCE</scope>
    <source>
        <tissue evidence="3">Shoot tissue taken approximately 20 cm above the soil surface</tissue>
    </source>
</reference>
<dbReference type="Pfam" id="PF13639">
    <property type="entry name" value="zf-RING_2"/>
    <property type="match status" value="1"/>
</dbReference>
<dbReference type="FunFam" id="3.30.40.10:FF:000388">
    <property type="entry name" value="Putative RING zinc finger domain superfamily protein"/>
    <property type="match status" value="1"/>
</dbReference>
<dbReference type="SUPFAM" id="SSF57850">
    <property type="entry name" value="RING/U-box"/>
    <property type="match status" value="1"/>
</dbReference>
<dbReference type="PROSITE" id="PS50089">
    <property type="entry name" value="ZF_RING_2"/>
    <property type="match status" value="1"/>
</dbReference>
<dbReference type="EMBL" id="GBRH01213000">
    <property type="protein sequence ID" value="JAD84895.1"/>
    <property type="molecule type" value="Transcribed_RNA"/>
</dbReference>
<proteinExistence type="predicted"/>
<keyword evidence="1" id="KW-0479">Metal-binding</keyword>
<evidence type="ECO:0000256" key="1">
    <source>
        <dbReference type="PROSITE-ProRule" id="PRU00175"/>
    </source>
</evidence>
<keyword evidence="1" id="KW-0863">Zinc-finger</keyword>
<reference evidence="3" key="2">
    <citation type="journal article" date="2015" name="Data Brief">
        <title>Shoot transcriptome of the giant reed, Arundo donax.</title>
        <authorList>
            <person name="Barrero R.A."/>
            <person name="Guerrero F.D."/>
            <person name="Moolhuijzen P."/>
            <person name="Goolsby J.A."/>
            <person name="Tidwell J."/>
            <person name="Bellgard S.E."/>
            <person name="Bellgard M.I."/>
        </authorList>
    </citation>
    <scope>NUCLEOTIDE SEQUENCE</scope>
    <source>
        <tissue evidence="3">Shoot tissue taken approximately 20 cm above the soil surface</tissue>
    </source>
</reference>
<dbReference type="InterPro" id="IPR013083">
    <property type="entry name" value="Znf_RING/FYVE/PHD"/>
</dbReference>